<dbReference type="EMBL" id="KI298803">
    <property type="protein sequence ID" value="ERZ98380.1"/>
    <property type="molecule type" value="Genomic_DNA"/>
</dbReference>
<organism evidence="1">
    <name type="scientific">Rhizophagus irregularis (strain DAOM 181602 / DAOM 197198 / MUCL 43194)</name>
    <name type="common">Arbuscular mycorrhizal fungus</name>
    <name type="synonym">Glomus intraradices</name>
    <dbReference type="NCBI Taxonomy" id="747089"/>
    <lineage>
        <taxon>Eukaryota</taxon>
        <taxon>Fungi</taxon>
        <taxon>Fungi incertae sedis</taxon>
        <taxon>Mucoromycota</taxon>
        <taxon>Glomeromycotina</taxon>
        <taxon>Glomeromycetes</taxon>
        <taxon>Glomerales</taxon>
        <taxon>Glomeraceae</taxon>
        <taxon>Rhizophagus</taxon>
    </lineage>
</organism>
<evidence type="ECO:0000313" key="1">
    <source>
        <dbReference type="EMBL" id="ERZ98380.1"/>
    </source>
</evidence>
<reference evidence="1" key="1">
    <citation type="submission" date="2013-07" db="EMBL/GenBank/DDBJ databases">
        <title>The genome of an arbuscular mycorrhizal fungus provides insights into the evolution of the oldest plant symbiosis.</title>
        <authorList>
            <consortium name="DOE Joint Genome Institute"/>
            <person name="Tisserant E."/>
            <person name="Malbreil M."/>
            <person name="Kuo A."/>
            <person name="Kohler A."/>
            <person name="Symeonidi A."/>
            <person name="Balestrini R."/>
            <person name="Charron P."/>
            <person name="Duensing N."/>
            <person name="Frei-dit-Frey N."/>
            <person name="Gianinazzi-Pearson V."/>
            <person name="Gilbert B."/>
            <person name="Handa Y."/>
            <person name="Hijri M."/>
            <person name="Kaul R."/>
            <person name="Kawaguchi M."/>
            <person name="Krajinski F."/>
            <person name="Lammers P."/>
            <person name="Lapierre D."/>
            <person name="Masclaux F.G."/>
            <person name="Murat C."/>
            <person name="Morin E."/>
            <person name="Ndikumana S."/>
            <person name="Pagni M."/>
            <person name="Petitpierre D."/>
            <person name="Requena N."/>
            <person name="Rosikiewicz P."/>
            <person name="Riley R."/>
            <person name="Saito K."/>
            <person name="San Clemente H."/>
            <person name="Shapiro H."/>
            <person name="van Tuinen D."/>
            <person name="Becard G."/>
            <person name="Bonfante P."/>
            <person name="Paszkowski U."/>
            <person name="Shachar-Hill Y."/>
            <person name="Young J.P."/>
            <person name="Sanders I.R."/>
            <person name="Henrissat B."/>
            <person name="Rensing S.A."/>
            <person name="Grigoriev I.V."/>
            <person name="Corradi N."/>
            <person name="Roux C."/>
            <person name="Martin F."/>
        </authorList>
    </citation>
    <scope>NUCLEOTIDE SEQUENCE</scope>
    <source>
        <strain evidence="1">DAOM 197198</strain>
    </source>
</reference>
<dbReference type="AlphaFoldDB" id="U9T4S9"/>
<dbReference type="VEuPathDB" id="FungiDB:RhiirFUN_020206"/>
<protein>
    <submittedName>
        <fullName evidence="1">Uncharacterized protein</fullName>
    </submittedName>
</protein>
<accession>U9T4S9</accession>
<gene>
    <name evidence="1" type="ORF">GLOINDRAFT_10590</name>
</gene>
<dbReference type="HOGENOM" id="CLU_099550_0_0_1"/>
<sequence>MKGAFNDKPIFAGLCHVMIQAYLRKEKSSGRQNLKYSEEFTSFLVILDTLHYKGPIVAMTDNTKLKIGLRYSPQFGCIVESTFNNNETKISDYDQINQIINEIKSKKAFASSVQVYILQVPLSKFPPVVIALILNNGSDKTADIVDLHQKLLMNIASQLNLYILISISSDGALVEFQTQTLIQSMSIDERLQMIDTRFDITFSCPIIPSVGPVLRVQDSKHAKKTCQNVIMSGAQVLSFGRSTARFDHFLLISQRLDSVMYKQDIVKLDRQDDAAAYRAFCSSNLKTSAPQNSGLTRIIQSE</sequence>
<proteinExistence type="predicted"/>
<dbReference type="VEuPathDB" id="FungiDB:RhiirFUN_020207"/>
<name>U9T4S9_RHIID</name>